<feature type="domain" description="Rhodopsin" evidence="8">
    <location>
        <begin position="71"/>
        <end position="329"/>
    </location>
</feature>
<evidence type="ECO:0000313" key="10">
    <source>
        <dbReference type="Proteomes" id="UP001302321"/>
    </source>
</evidence>
<reference evidence="9" key="2">
    <citation type="submission" date="2023-05" db="EMBL/GenBank/DDBJ databases">
        <authorList>
            <consortium name="Lawrence Berkeley National Laboratory"/>
            <person name="Steindorff A."/>
            <person name="Hensen N."/>
            <person name="Bonometti L."/>
            <person name="Westerberg I."/>
            <person name="Brannstrom I.O."/>
            <person name="Guillou S."/>
            <person name="Cros-Aarteil S."/>
            <person name="Calhoun S."/>
            <person name="Haridas S."/>
            <person name="Kuo A."/>
            <person name="Mondo S."/>
            <person name="Pangilinan J."/>
            <person name="Riley R."/>
            <person name="Labutti K."/>
            <person name="Andreopoulos B."/>
            <person name="Lipzen A."/>
            <person name="Chen C."/>
            <person name="Yanf M."/>
            <person name="Daum C."/>
            <person name="Ng V."/>
            <person name="Clum A."/>
            <person name="Ohm R."/>
            <person name="Martin F."/>
            <person name="Silar P."/>
            <person name="Natvig D."/>
            <person name="Lalanne C."/>
            <person name="Gautier V."/>
            <person name="Ament-Velasquez S.L."/>
            <person name="Kruys A."/>
            <person name="Hutchinson M.I."/>
            <person name="Powell A.J."/>
            <person name="Barry K."/>
            <person name="Miller A.N."/>
            <person name="Grigoriev I.V."/>
            <person name="Debuchy R."/>
            <person name="Gladieux P."/>
            <person name="Thoren M.H."/>
            <person name="Johannesson H."/>
        </authorList>
    </citation>
    <scope>NUCLEOTIDE SEQUENCE</scope>
    <source>
        <strain evidence="9">CBS 892.96</strain>
    </source>
</reference>
<feature type="compositionally biased region" description="Basic and acidic residues" evidence="6">
    <location>
        <begin position="530"/>
        <end position="542"/>
    </location>
</feature>
<feature type="transmembrane region" description="Helical" evidence="7">
    <location>
        <begin position="246"/>
        <end position="265"/>
    </location>
</feature>
<dbReference type="Proteomes" id="UP001302321">
    <property type="component" value="Unassembled WGS sequence"/>
</dbReference>
<evidence type="ECO:0000313" key="9">
    <source>
        <dbReference type="EMBL" id="KAK4172419.1"/>
    </source>
</evidence>
<feature type="transmembrane region" description="Helical" evidence="7">
    <location>
        <begin position="210"/>
        <end position="234"/>
    </location>
</feature>
<dbReference type="GO" id="GO:0016020">
    <property type="term" value="C:membrane"/>
    <property type="evidence" value="ECO:0007669"/>
    <property type="project" value="UniProtKB-SubCell"/>
</dbReference>
<dbReference type="InterPro" id="IPR052337">
    <property type="entry name" value="SAT4-like"/>
</dbReference>
<keyword evidence="4 7" id="KW-0472">Membrane</keyword>
<feature type="transmembrane region" description="Helical" evidence="7">
    <location>
        <begin position="89"/>
        <end position="107"/>
    </location>
</feature>
<reference evidence="9" key="1">
    <citation type="journal article" date="2023" name="Mol. Phylogenet. Evol.">
        <title>Genome-scale phylogeny and comparative genomics of the fungal order Sordariales.</title>
        <authorList>
            <person name="Hensen N."/>
            <person name="Bonometti L."/>
            <person name="Westerberg I."/>
            <person name="Brannstrom I.O."/>
            <person name="Guillou S."/>
            <person name="Cros-Aarteil S."/>
            <person name="Calhoun S."/>
            <person name="Haridas S."/>
            <person name="Kuo A."/>
            <person name="Mondo S."/>
            <person name="Pangilinan J."/>
            <person name="Riley R."/>
            <person name="LaButti K."/>
            <person name="Andreopoulos B."/>
            <person name="Lipzen A."/>
            <person name="Chen C."/>
            <person name="Yan M."/>
            <person name="Daum C."/>
            <person name="Ng V."/>
            <person name="Clum A."/>
            <person name="Steindorff A."/>
            <person name="Ohm R.A."/>
            <person name="Martin F."/>
            <person name="Silar P."/>
            <person name="Natvig D.O."/>
            <person name="Lalanne C."/>
            <person name="Gautier V."/>
            <person name="Ament-Velasquez S.L."/>
            <person name="Kruys A."/>
            <person name="Hutchinson M.I."/>
            <person name="Powell A.J."/>
            <person name="Barry K."/>
            <person name="Miller A.N."/>
            <person name="Grigoriev I.V."/>
            <person name="Debuchy R."/>
            <person name="Gladieux P."/>
            <person name="Hiltunen Thoren M."/>
            <person name="Johannesson H."/>
        </authorList>
    </citation>
    <scope>NUCLEOTIDE SEQUENCE</scope>
    <source>
        <strain evidence="9">CBS 892.96</strain>
    </source>
</reference>
<dbReference type="PANTHER" id="PTHR33048:SF47">
    <property type="entry name" value="INTEGRAL MEMBRANE PROTEIN-RELATED"/>
    <property type="match status" value="1"/>
</dbReference>
<keyword evidence="2 7" id="KW-0812">Transmembrane</keyword>
<evidence type="ECO:0000256" key="1">
    <source>
        <dbReference type="ARBA" id="ARBA00004141"/>
    </source>
</evidence>
<sequence length="542" mass="59456">MASQIGMTEPGHTKFNLTFPLLQPSDSHITPPSTTDNTPVTTPPSTSSIVPGILFGILIPHIVCTLFLLSRLFSRLILLKKWFWWEDSLILASFLFSTAVCTLYTITAKGYHSGDHRHDSSHTLRTYLALIFYQLSLCLTKLSILSFYLRIFSSCHATRRLRTLSLLTIAFLLCYGIPLLFISIFQCHPLPGLFFNQANLVPHCFDFKPLLIASTSFHTATDAWLIFLIIPVVVRLPRSKIPPRQKAMLGVVLSLGVFIIVASLTRLQLSLRVGGGPGIHHHDDEAEAGNEDEGVKVANTLAFFCMTVLELDVAVICACAPTLRPVLRRLWPRVLGDCGLHRERRGGGGGTSDTEGDSLDLRSVRVVDGEGGEAKSGSVTELYFASQVGGGGGMVQQPPALLISNHRTPHTTTLSLRSFMSGLAPPRSRGREVEGGGEGRGLLARENFATHDMMMGEGTRRWRRSEAGFEGCYGQYAGYGPVQPAGEQPPEKKRRSSVRCCSGRWGDSQESFVLGLNDPNSPSRLTPVEGLRREDSPRGEKT</sequence>
<evidence type="ECO:0000256" key="4">
    <source>
        <dbReference type="ARBA" id="ARBA00023136"/>
    </source>
</evidence>
<name>A0AAN7A410_9PEZI</name>
<feature type="region of interest" description="Disordered" evidence="6">
    <location>
        <begin position="483"/>
        <end position="542"/>
    </location>
</feature>
<evidence type="ECO:0000256" key="7">
    <source>
        <dbReference type="SAM" id="Phobius"/>
    </source>
</evidence>
<evidence type="ECO:0000259" key="8">
    <source>
        <dbReference type="Pfam" id="PF20684"/>
    </source>
</evidence>
<feature type="transmembrane region" description="Helical" evidence="7">
    <location>
        <begin position="164"/>
        <end position="185"/>
    </location>
</feature>
<evidence type="ECO:0000256" key="2">
    <source>
        <dbReference type="ARBA" id="ARBA00022692"/>
    </source>
</evidence>
<accession>A0AAN7A410</accession>
<comment type="caution">
    <text evidence="9">The sequence shown here is derived from an EMBL/GenBank/DDBJ whole genome shotgun (WGS) entry which is preliminary data.</text>
</comment>
<feature type="region of interest" description="Disordered" evidence="6">
    <location>
        <begin position="420"/>
        <end position="439"/>
    </location>
</feature>
<protein>
    <recommendedName>
        <fullName evidence="8">Rhodopsin domain-containing protein</fullName>
    </recommendedName>
</protein>
<dbReference type="PANTHER" id="PTHR33048">
    <property type="entry name" value="PTH11-LIKE INTEGRAL MEMBRANE PROTEIN (AFU_ORTHOLOGUE AFUA_5G11245)"/>
    <property type="match status" value="1"/>
</dbReference>
<dbReference type="Pfam" id="PF20684">
    <property type="entry name" value="Fung_rhodopsin"/>
    <property type="match status" value="1"/>
</dbReference>
<evidence type="ECO:0000256" key="5">
    <source>
        <dbReference type="ARBA" id="ARBA00038359"/>
    </source>
</evidence>
<comment type="subcellular location">
    <subcellularLocation>
        <location evidence="1">Membrane</location>
        <topology evidence="1">Multi-pass membrane protein</topology>
    </subcellularLocation>
</comment>
<keyword evidence="3 7" id="KW-1133">Transmembrane helix</keyword>
<dbReference type="InterPro" id="IPR049326">
    <property type="entry name" value="Rhodopsin_dom_fungi"/>
</dbReference>
<feature type="transmembrane region" description="Helical" evidence="7">
    <location>
        <begin position="49"/>
        <end position="69"/>
    </location>
</feature>
<feature type="transmembrane region" description="Helical" evidence="7">
    <location>
        <begin position="127"/>
        <end position="152"/>
    </location>
</feature>
<dbReference type="EMBL" id="MU866427">
    <property type="protein sequence ID" value="KAK4172419.1"/>
    <property type="molecule type" value="Genomic_DNA"/>
</dbReference>
<organism evidence="9 10">
    <name type="scientific">Triangularia setosa</name>
    <dbReference type="NCBI Taxonomy" id="2587417"/>
    <lineage>
        <taxon>Eukaryota</taxon>
        <taxon>Fungi</taxon>
        <taxon>Dikarya</taxon>
        <taxon>Ascomycota</taxon>
        <taxon>Pezizomycotina</taxon>
        <taxon>Sordariomycetes</taxon>
        <taxon>Sordariomycetidae</taxon>
        <taxon>Sordariales</taxon>
        <taxon>Podosporaceae</taxon>
        <taxon>Triangularia</taxon>
    </lineage>
</organism>
<dbReference type="AlphaFoldDB" id="A0AAN7A410"/>
<keyword evidence="10" id="KW-1185">Reference proteome</keyword>
<evidence type="ECO:0000256" key="6">
    <source>
        <dbReference type="SAM" id="MobiDB-lite"/>
    </source>
</evidence>
<evidence type="ECO:0000256" key="3">
    <source>
        <dbReference type="ARBA" id="ARBA00022989"/>
    </source>
</evidence>
<gene>
    <name evidence="9" type="ORF">QBC36DRAFT_362758</name>
</gene>
<comment type="similarity">
    <text evidence="5">Belongs to the SAT4 family.</text>
</comment>
<proteinExistence type="inferred from homology"/>